<accession>A0A0P4VXK1</accession>
<dbReference type="InterPro" id="IPR011009">
    <property type="entry name" value="Kinase-like_dom_sf"/>
</dbReference>
<dbReference type="AlphaFoldDB" id="A0A0P4VXK1"/>
<proteinExistence type="predicted"/>
<dbReference type="SUPFAM" id="SSF56112">
    <property type="entry name" value="Protein kinase-like (PK-like)"/>
    <property type="match status" value="1"/>
</dbReference>
<dbReference type="Gene3D" id="1.10.510.10">
    <property type="entry name" value="Transferase(Phosphotransferase) domain 1"/>
    <property type="match status" value="1"/>
</dbReference>
<dbReference type="GO" id="GO:0004674">
    <property type="term" value="F:protein serine/threonine kinase activity"/>
    <property type="evidence" value="ECO:0007669"/>
    <property type="project" value="TreeGrafter"/>
</dbReference>
<name>A0A0P4VXK1_SCYOL</name>
<feature type="domain" description="Protein kinase" evidence="1">
    <location>
        <begin position="1"/>
        <end position="144"/>
    </location>
</feature>
<evidence type="ECO:0000313" key="2">
    <source>
        <dbReference type="EMBL" id="JAI58615.1"/>
    </source>
</evidence>
<dbReference type="GO" id="GO:0044773">
    <property type="term" value="P:mitotic DNA damage checkpoint signaling"/>
    <property type="evidence" value="ECO:0007669"/>
    <property type="project" value="TreeGrafter"/>
</dbReference>
<dbReference type="Pfam" id="PF00069">
    <property type="entry name" value="Pkinase"/>
    <property type="match status" value="1"/>
</dbReference>
<sequence length="144" mass="15520">MAGWLLLCSFPPPFLQPENILLATTDEFTTIKLTDFGLSKLAADASQMTTFCGTFIYIAPELLDTATATYTSQVDMWSLGVVLYVRCCVCTSTVLSGHRLSMAMTWRCDRASCRPSTVLATSSGRQCLSQQGTSSCAFSSGTPS</sequence>
<dbReference type="GO" id="GO:0005737">
    <property type="term" value="C:cytoplasm"/>
    <property type="evidence" value="ECO:0007669"/>
    <property type="project" value="TreeGrafter"/>
</dbReference>
<dbReference type="PANTHER" id="PTHR44167:SF24">
    <property type="entry name" value="SERINE_THREONINE-PROTEIN KINASE CHK2"/>
    <property type="match status" value="1"/>
</dbReference>
<dbReference type="GO" id="GO:0005634">
    <property type="term" value="C:nucleus"/>
    <property type="evidence" value="ECO:0007669"/>
    <property type="project" value="TreeGrafter"/>
</dbReference>
<evidence type="ECO:0000259" key="1">
    <source>
        <dbReference type="PROSITE" id="PS50011"/>
    </source>
</evidence>
<dbReference type="EMBL" id="GDRN01100222">
    <property type="protein sequence ID" value="JAI58615.1"/>
    <property type="molecule type" value="Transcribed_RNA"/>
</dbReference>
<dbReference type="GO" id="GO:0005524">
    <property type="term" value="F:ATP binding"/>
    <property type="evidence" value="ECO:0007669"/>
    <property type="project" value="InterPro"/>
</dbReference>
<protein>
    <recommendedName>
        <fullName evidence="1">Protein kinase domain-containing protein</fullName>
    </recommendedName>
</protein>
<dbReference type="PANTHER" id="PTHR44167">
    <property type="entry name" value="OVARIAN-SPECIFIC SERINE/THREONINE-PROTEIN KINASE LOK-RELATED"/>
    <property type="match status" value="1"/>
</dbReference>
<dbReference type="EMBL" id="GDRN01100229">
    <property type="protein sequence ID" value="JAI58610.1"/>
    <property type="molecule type" value="Transcribed_RNA"/>
</dbReference>
<dbReference type="PROSITE" id="PS50011">
    <property type="entry name" value="PROTEIN_KINASE_DOM"/>
    <property type="match status" value="1"/>
</dbReference>
<dbReference type="InterPro" id="IPR000719">
    <property type="entry name" value="Prot_kinase_dom"/>
</dbReference>
<reference evidence="2" key="1">
    <citation type="submission" date="2015-09" db="EMBL/GenBank/DDBJ databases">
        <title>Scylla olivacea transcriptome.</title>
        <authorList>
            <person name="Ikhwanuddin M."/>
        </authorList>
    </citation>
    <scope>NUCLEOTIDE SEQUENCE</scope>
</reference>
<organism evidence="2">
    <name type="scientific">Scylla olivacea</name>
    <name type="common">Orange mud crab</name>
    <name type="synonym">Cancer olivacea</name>
    <dbReference type="NCBI Taxonomy" id="85551"/>
    <lineage>
        <taxon>Eukaryota</taxon>
        <taxon>Metazoa</taxon>
        <taxon>Ecdysozoa</taxon>
        <taxon>Arthropoda</taxon>
        <taxon>Crustacea</taxon>
        <taxon>Multicrustacea</taxon>
        <taxon>Malacostraca</taxon>
        <taxon>Eumalacostraca</taxon>
        <taxon>Eucarida</taxon>
        <taxon>Decapoda</taxon>
        <taxon>Pleocyemata</taxon>
        <taxon>Brachyura</taxon>
        <taxon>Eubrachyura</taxon>
        <taxon>Portunoidea</taxon>
        <taxon>Portunidae</taxon>
        <taxon>Portuninae</taxon>
        <taxon>Scylla</taxon>
    </lineage>
</organism>